<evidence type="ECO:0000256" key="6">
    <source>
        <dbReference type="SAM" id="MobiDB-lite"/>
    </source>
</evidence>
<feature type="compositionally biased region" description="Polar residues" evidence="6">
    <location>
        <begin position="1343"/>
        <end position="1353"/>
    </location>
</feature>
<keyword evidence="2" id="KW-0678">Repressor</keyword>
<feature type="domain" description="CCR4-NOT transcription complex subunit 1 TTP binding" evidence="9">
    <location>
        <begin position="505"/>
        <end position="663"/>
    </location>
</feature>
<dbReference type="Gene3D" id="1.25.40.180">
    <property type="match status" value="1"/>
</dbReference>
<evidence type="ECO:0000259" key="10">
    <source>
        <dbReference type="Pfam" id="PF16418"/>
    </source>
</evidence>
<dbReference type="Pfam" id="PF16418">
    <property type="entry name" value="CNOT1_HEAT"/>
    <property type="match status" value="1"/>
</dbReference>
<protein>
    <recommendedName>
        <fullName evidence="14">CCR4-NOT transcription complex subunit 1</fullName>
    </recommendedName>
</protein>
<dbReference type="Gene3D" id="1.25.40.790">
    <property type="match status" value="1"/>
</dbReference>
<dbReference type="Proteomes" id="UP001179952">
    <property type="component" value="Unassembled WGS sequence"/>
</dbReference>
<dbReference type="InterPro" id="IPR055454">
    <property type="entry name" value="CNOT1-like_NOT1_connector"/>
</dbReference>
<evidence type="ECO:0000313" key="12">
    <source>
        <dbReference type="EMBL" id="KAK1272373.1"/>
    </source>
</evidence>
<dbReference type="InterPro" id="IPR032191">
    <property type="entry name" value="CNOT1_CAF1_bind"/>
</dbReference>
<sequence>MEKRAFHFFFCLGGSLPNCPHRQFRVITFSAFTVNIWFNFECLTHQLVYYYRCMDIFSESSENDFDAILAEIEKEMSMADVIRELGYECTVDSAHCKELLSLFLPLNEVTLAKILSTIVQTPYGLEDCQSTHSTLFSANGSSVDYSLLSSWNVDILVDSIKQLVPELDWIRVMENLDHDGFYIPDEGAFSLLMSIYAYACQDPFPLHAVCRSVWKNAEGQLSFLKHAVSAQQEVFTFAHSSRQLSIAELHRNNNSSGNVNQAWSCLDLLEMLCQLAERGHASPVRMMFENPLRQCPETLLVGIAHVNTAYNLIQYEVFSTVFPLIVGNSTKGGIVQHLWHVNPNLILWGFIDAHATNPDVISRISDLCQELEILALVLDTAPFEFSIKLAAFAFRKEHVNLEKWLYENLIIYKDAFFQDCLKFLKAMPSDGSSDLSANPNQHSTLMNVYQETSSIFFKVLQDQAGRLVSDQLAEEVKKLQVAFMHFNLMNQGAGASDLPPPTDGTLDNTEIVVNAYFHQMFSGQLSIVEMVQMLERFKESSDKREQAIIICMINNLFEEYKFFPKYPEMQLNIVSVFFGALIKHQLVTHHTLSVALCAVLDALRKSVDSKMFMFGTKALEQFVDRLVEWPQYCDHILQISHLHSTHAELFSFIEHGLARISSSQSESNDVKSAAVHHVSANATTEELSFGTIQSVQQFSSLIAQPKNHGFLENRAKPMVSSENYTKHSALAGKHSASLVYLDMSNQKTVALQSLQAVSSSFPSSVPLSVSSSSGCLLSTQGISPAGRQHSYNTGFGAALNIDTLVAAAEKTDTPIKTPASDVQDKILFMINNMSATNMDAKSKEFIEIMKEEYYPWFAQYLVMKRASIEPNFHDLYLKFLEKINLKSLDKEIVKATYENCKILLRSELIKSSSEERSLLKNLGSWLGKLTIGRNQTLRGREIDPKVLIIEAYEKGLMIAVIPFTSKILEPCQSSVAYQPPNPWTMGILGLLVEIYALPNLKMNLKFDIEVLFRNIGVDMKDVKPTSLLKDHVREVEENPDFSNKDVLVSQRTVVADHTGMISTLNQVEFQPAVFSASHPSHANVLTQYTAPLHLVSRTLMEDDKVGSVGLPKHIPPGPSMSQVTPLKTPLSASQLSSTISNIGNNVVVNQKLNAFSIQFHRIITAAMNRAIKDITASLVQRNVSIASQTTRELILKDYALESDESRICNAARGMVASLAGSLTNHSCKELLHKALSSHLHSLLQTMTVANDLLEQIIQLIINDNLESGCSYIKRATTEKALLVIDGEMASLLSIRRNKRDGSTFSDSSTYAQGFARVPEALRPKPGHLSATQQRVYDDFVRSPWQNQPSQSANAYPEPSASGSLVGSSVSHGYGSSQSQLNSTLFSSPQVTPRFGAHSLSLISKDAGIGLPHILSTSAHDAGSDHVIQNAAEISTVAPPFPPTVATTDMNSVEMSSVGRDLKSVVQPSPTTPTERLGISMLTTGDALEKYQIVDQKLEALISKDTRDVEIPGIITEVPDIILRCESLDEAALAIAQKVFKSLYENASNNFLVNCHLALLAAIRDVCKLVVKELTSWVIYSDEERKFNTDITVGLIHSELLNLTEYNVHLAKLIDGGRNKAAMDFAISLVQTLVNQESGVNVSEFYNVIDVLTKLAMRPGSPESLQQLVDIARKSSANGSSLPGYINKEERGNQLRDKKVASGCSMTNREVYDAVDSAATNPAGFRDQVSVLFSEWCRMCELPSTSDASFARFISQLHQKGLLKGDDVTDCFFRILTELSVGHCHSLEGQFSQQALSFIAMDTYAKLVYFVVKYWPVDQGLGKVILFPKVLSVVVRVIQNDAEEKGTSFNPRPFFRLFINWLLDLTSDPVLEVDSFQVLMHLANAFHELQPLKVPGWRFVFSVLFSP</sequence>
<dbReference type="InterPro" id="IPR038535">
    <property type="entry name" value="CNOT1_TTP_bind_sf"/>
</dbReference>
<keyword evidence="3" id="KW-0805">Transcription regulation</keyword>
<dbReference type="InterPro" id="IPR024557">
    <property type="entry name" value="CNOT1_dom_4"/>
</dbReference>
<dbReference type="GO" id="GO:0030015">
    <property type="term" value="C:CCR4-NOT core complex"/>
    <property type="evidence" value="ECO:0007669"/>
    <property type="project" value="InterPro"/>
</dbReference>
<dbReference type="Gene3D" id="1.25.40.840">
    <property type="entry name" value="CCR4-NOT transcription complex subunit 1 TTP binding domain"/>
    <property type="match status" value="1"/>
</dbReference>
<dbReference type="Pfam" id="PF16415">
    <property type="entry name" value="CNOT1_CAF1_bind"/>
    <property type="match status" value="1"/>
</dbReference>
<dbReference type="Pfam" id="PF12842">
    <property type="entry name" value="DUF3819"/>
    <property type="match status" value="1"/>
</dbReference>
<dbReference type="GO" id="GO:0060090">
    <property type="term" value="F:molecular adaptor activity"/>
    <property type="evidence" value="ECO:0007669"/>
    <property type="project" value="TreeGrafter"/>
</dbReference>
<dbReference type="GO" id="GO:0017148">
    <property type="term" value="P:negative regulation of translation"/>
    <property type="evidence" value="ECO:0007669"/>
    <property type="project" value="InterPro"/>
</dbReference>
<keyword evidence="4" id="KW-0804">Transcription</keyword>
<feature type="domain" description="CCR4-NOT transcription complex subunit 1-like NOT1 connector" evidence="11">
    <location>
        <begin position="1497"/>
        <end position="1673"/>
    </location>
</feature>
<evidence type="ECO:0000256" key="4">
    <source>
        <dbReference type="ARBA" id="ARBA00023163"/>
    </source>
</evidence>
<dbReference type="PANTHER" id="PTHR13162">
    <property type="entry name" value="CCR4-NOT TRANSCRIPTION COMPLEX"/>
    <property type="match status" value="1"/>
</dbReference>
<dbReference type="PANTHER" id="PTHR13162:SF8">
    <property type="entry name" value="CCR4-NOT TRANSCRIPTION COMPLEX SUBUNIT 1"/>
    <property type="match status" value="1"/>
</dbReference>
<keyword evidence="5" id="KW-0539">Nucleus</keyword>
<keyword evidence="13" id="KW-1185">Reference proteome</keyword>
<reference evidence="12" key="1">
    <citation type="journal article" date="2023" name="Nat. Commun.">
        <title>Diploid and tetraploid genomes of Acorus and the evolution of monocots.</title>
        <authorList>
            <person name="Ma L."/>
            <person name="Liu K.W."/>
            <person name="Li Z."/>
            <person name="Hsiao Y.Y."/>
            <person name="Qi Y."/>
            <person name="Fu T."/>
            <person name="Tang G.D."/>
            <person name="Zhang D."/>
            <person name="Sun W.H."/>
            <person name="Liu D.K."/>
            <person name="Li Y."/>
            <person name="Chen G.Z."/>
            <person name="Liu X.D."/>
            <person name="Liao X.Y."/>
            <person name="Jiang Y.T."/>
            <person name="Yu X."/>
            <person name="Hao Y."/>
            <person name="Huang J."/>
            <person name="Zhao X.W."/>
            <person name="Ke S."/>
            <person name="Chen Y.Y."/>
            <person name="Wu W.L."/>
            <person name="Hsu J.L."/>
            <person name="Lin Y.F."/>
            <person name="Huang M.D."/>
            <person name="Li C.Y."/>
            <person name="Huang L."/>
            <person name="Wang Z.W."/>
            <person name="Zhao X."/>
            <person name="Zhong W.Y."/>
            <person name="Peng D.H."/>
            <person name="Ahmad S."/>
            <person name="Lan S."/>
            <person name="Zhang J.S."/>
            <person name="Tsai W.C."/>
            <person name="Van de Peer Y."/>
            <person name="Liu Z.J."/>
        </authorList>
    </citation>
    <scope>NUCLEOTIDE SEQUENCE</scope>
    <source>
        <strain evidence="12">SCP</strain>
    </source>
</reference>
<dbReference type="FunFam" id="1.25.40.840:FF:000003">
    <property type="entry name" value="Transcription regulator"/>
    <property type="match status" value="1"/>
</dbReference>
<dbReference type="Pfam" id="PF16417">
    <property type="entry name" value="CNOT1_TTP_bind"/>
    <property type="match status" value="1"/>
</dbReference>
<feature type="domain" description="CCR4-NOT transcription complex subunit 1 HEAT repeat" evidence="10">
    <location>
        <begin position="316"/>
        <end position="461"/>
    </location>
</feature>
<dbReference type="InterPro" id="IPR032194">
    <property type="entry name" value="CNOT1_HEAT"/>
</dbReference>
<dbReference type="EMBL" id="JAUJYN010000004">
    <property type="protein sequence ID" value="KAK1272373.1"/>
    <property type="molecule type" value="Genomic_DNA"/>
</dbReference>
<evidence type="ECO:0000256" key="5">
    <source>
        <dbReference type="ARBA" id="ARBA00023242"/>
    </source>
</evidence>
<dbReference type="GO" id="GO:0000932">
    <property type="term" value="C:P-body"/>
    <property type="evidence" value="ECO:0007669"/>
    <property type="project" value="TreeGrafter"/>
</dbReference>
<feature type="region of interest" description="Disordered" evidence="6">
    <location>
        <begin position="1343"/>
        <end position="1384"/>
    </location>
</feature>
<feature type="domain" description="CCR4-NOT transcription complex subunit 1 CAF1-binding" evidence="8">
    <location>
        <begin position="815"/>
        <end position="1036"/>
    </location>
</feature>
<feature type="domain" description="CCR4-NOT transcription complex subunit 1" evidence="7">
    <location>
        <begin position="1158"/>
        <end position="1299"/>
    </location>
</feature>
<dbReference type="FunFam" id="1.25.40.180:FF:000012">
    <property type="entry name" value="Ccr4-Not transcription complex subunit"/>
    <property type="match status" value="1"/>
</dbReference>
<dbReference type="GO" id="GO:0000289">
    <property type="term" value="P:nuclear-transcribed mRNA poly(A) tail shortening"/>
    <property type="evidence" value="ECO:0007669"/>
    <property type="project" value="UniProtKB-ARBA"/>
</dbReference>
<organism evidence="12 13">
    <name type="scientific">Acorus gramineus</name>
    <name type="common">Dwarf sweet flag</name>
    <dbReference type="NCBI Taxonomy" id="55184"/>
    <lineage>
        <taxon>Eukaryota</taxon>
        <taxon>Viridiplantae</taxon>
        <taxon>Streptophyta</taxon>
        <taxon>Embryophyta</taxon>
        <taxon>Tracheophyta</taxon>
        <taxon>Spermatophyta</taxon>
        <taxon>Magnoliopsida</taxon>
        <taxon>Liliopsida</taxon>
        <taxon>Acoraceae</taxon>
        <taxon>Acorus</taxon>
    </lineage>
</organism>
<evidence type="ECO:0000259" key="11">
    <source>
        <dbReference type="Pfam" id="PF25097"/>
    </source>
</evidence>
<dbReference type="InterPro" id="IPR032193">
    <property type="entry name" value="CNOT1_TTP_bind"/>
</dbReference>
<evidence type="ECO:0000256" key="1">
    <source>
        <dbReference type="ARBA" id="ARBA00004123"/>
    </source>
</evidence>
<evidence type="ECO:0000256" key="3">
    <source>
        <dbReference type="ARBA" id="ARBA00023015"/>
    </source>
</evidence>
<evidence type="ECO:0000259" key="8">
    <source>
        <dbReference type="Pfam" id="PF16415"/>
    </source>
</evidence>
<feature type="compositionally biased region" description="Low complexity" evidence="6">
    <location>
        <begin position="1359"/>
        <end position="1378"/>
    </location>
</feature>
<comment type="subcellular location">
    <subcellularLocation>
        <location evidence="1">Nucleus</location>
    </subcellularLocation>
</comment>
<evidence type="ECO:0000259" key="7">
    <source>
        <dbReference type="Pfam" id="PF12842"/>
    </source>
</evidence>
<evidence type="ECO:0000259" key="9">
    <source>
        <dbReference type="Pfam" id="PF16417"/>
    </source>
</evidence>
<proteinExistence type="predicted"/>
<dbReference type="GO" id="GO:0005634">
    <property type="term" value="C:nucleus"/>
    <property type="evidence" value="ECO:0007669"/>
    <property type="project" value="UniProtKB-SubCell"/>
</dbReference>
<accession>A0AAV9B7L5</accession>
<dbReference type="InterPro" id="IPR040398">
    <property type="entry name" value="Not1"/>
</dbReference>
<evidence type="ECO:0008006" key="14">
    <source>
        <dbReference type="Google" id="ProtNLM"/>
    </source>
</evidence>
<dbReference type="Pfam" id="PF25097">
    <property type="entry name" value="ARM_Cnot1"/>
    <property type="match status" value="1"/>
</dbReference>
<name>A0AAV9B7L5_ACOGR</name>
<reference evidence="12" key="2">
    <citation type="submission" date="2023-06" db="EMBL/GenBank/DDBJ databases">
        <authorList>
            <person name="Ma L."/>
            <person name="Liu K.-W."/>
            <person name="Li Z."/>
            <person name="Hsiao Y.-Y."/>
            <person name="Qi Y."/>
            <person name="Fu T."/>
            <person name="Tang G."/>
            <person name="Zhang D."/>
            <person name="Sun W.-H."/>
            <person name="Liu D.-K."/>
            <person name="Li Y."/>
            <person name="Chen G.-Z."/>
            <person name="Liu X.-D."/>
            <person name="Liao X.-Y."/>
            <person name="Jiang Y.-T."/>
            <person name="Yu X."/>
            <person name="Hao Y."/>
            <person name="Huang J."/>
            <person name="Zhao X.-W."/>
            <person name="Ke S."/>
            <person name="Chen Y.-Y."/>
            <person name="Wu W.-L."/>
            <person name="Hsu J.-L."/>
            <person name="Lin Y.-F."/>
            <person name="Huang M.-D."/>
            <person name="Li C.-Y."/>
            <person name="Huang L."/>
            <person name="Wang Z.-W."/>
            <person name="Zhao X."/>
            <person name="Zhong W.-Y."/>
            <person name="Peng D.-H."/>
            <person name="Ahmad S."/>
            <person name="Lan S."/>
            <person name="Zhang J.-S."/>
            <person name="Tsai W.-C."/>
            <person name="Van De Peer Y."/>
            <person name="Liu Z.-J."/>
        </authorList>
    </citation>
    <scope>NUCLEOTIDE SEQUENCE</scope>
    <source>
        <strain evidence="12">SCP</strain>
        <tissue evidence="12">Leaves</tissue>
    </source>
</reference>
<gene>
    <name evidence="12" type="ORF">QJS04_geneDACA012448</name>
</gene>
<evidence type="ECO:0000313" key="13">
    <source>
        <dbReference type="Proteomes" id="UP001179952"/>
    </source>
</evidence>
<comment type="caution">
    <text evidence="12">The sequence shown here is derived from an EMBL/GenBank/DDBJ whole genome shotgun (WGS) entry which is preliminary data.</text>
</comment>
<evidence type="ECO:0000256" key="2">
    <source>
        <dbReference type="ARBA" id="ARBA00022491"/>
    </source>
</evidence>
<dbReference type="CDD" id="cd20710">
    <property type="entry name" value="NOT1_connector"/>
    <property type="match status" value="1"/>
</dbReference>